<gene>
    <name evidence="1" type="ORF">H6G95_18640</name>
</gene>
<comment type="caution">
    <text evidence="1">The sequence shown here is derived from an EMBL/GenBank/DDBJ whole genome shotgun (WGS) entry which is preliminary data.</text>
</comment>
<name>A0ABR8EYY1_NOSLI</name>
<proteinExistence type="predicted"/>
<organism evidence="1 2">
    <name type="scientific">Nostoc linckia FACHB-391</name>
    <dbReference type="NCBI Taxonomy" id="2692906"/>
    <lineage>
        <taxon>Bacteria</taxon>
        <taxon>Bacillati</taxon>
        <taxon>Cyanobacteriota</taxon>
        <taxon>Cyanophyceae</taxon>
        <taxon>Nostocales</taxon>
        <taxon>Nostocaceae</taxon>
        <taxon>Nostoc</taxon>
    </lineage>
</organism>
<reference evidence="1 2" key="1">
    <citation type="journal article" date="2020" name="ISME J.">
        <title>Comparative genomics reveals insights into cyanobacterial evolution and habitat adaptation.</title>
        <authorList>
            <person name="Chen M.Y."/>
            <person name="Teng W.K."/>
            <person name="Zhao L."/>
            <person name="Hu C.X."/>
            <person name="Zhou Y.K."/>
            <person name="Han B.P."/>
            <person name="Song L.R."/>
            <person name="Shu W.S."/>
        </authorList>
    </citation>
    <scope>NUCLEOTIDE SEQUENCE [LARGE SCALE GENOMIC DNA]</scope>
    <source>
        <strain evidence="1 2">FACHB-391</strain>
    </source>
</reference>
<keyword evidence="2" id="KW-1185">Reference proteome</keyword>
<dbReference type="EMBL" id="JACJTE010000020">
    <property type="protein sequence ID" value="MBD2562596.1"/>
    <property type="molecule type" value="Genomic_DNA"/>
</dbReference>
<evidence type="ECO:0000313" key="1">
    <source>
        <dbReference type="EMBL" id="MBD2562596.1"/>
    </source>
</evidence>
<protein>
    <submittedName>
        <fullName evidence="1">Uncharacterized protein</fullName>
    </submittedName>
</protein>
<dbReference type="Proteomes" id="UP000604661">
    <property type="component" value="Unassembled WGS sequence"/>
</dbReference>
<accession>A0ABR8EYY1</accession>
<evidence type="ECO:0000313" key="2">
    <source>
        <dbReference type="Proteomes" id="UP000604661"/>
    </source>
</evidence>
<sequence length="57" mass="6405">MHKALFSLRLRNQLLAAYIEDISDFGQKQGQNIKSGCAELITVQETVYSVFVSKIDS</sequence>